<keyword evidence="2" id="KW-0472">Membrane</keyword>
<accession>A0A2P8HY76</accession>
<dbReference type="SUPFAM" id="SSF158791">
    <property type="entry name" value="MgtE N-terminal domain-like"/>
    <property type="match status" value="1"/>
</dbReference>
<dbReference type="EMBL" id="PYAV01000001">
    <property type="protein sequence ID" value="PSL51192.1"/>
    <property type="molecule type" value="Genomic_DNA"/>
</dbReference>
<keyword evidence="2" id="KW-0812">Transmembrane</keyword>
<keyword evidence="2" id="KW-1133">Transmembrane helix</keyword>
<reference evidence="3 4" key="1">
    <citation type="submission" date="2018-03" db="EMBL/GenBank/DDBJ databases">
        <title>Genomic Encyclopedia of Type Strains, Phase III (KMG-III): the genomes of soil and plant-associated and newly described type strains.</title>
        <authorList>
            <person name="Whitman W."/>
        </authorList>
    </citation>
    <scope>NUCLEOTIDE SEQUENCE [LARGE SCALE GENOMIC DNA]</scope>
    <source>
        <strain evidence="3 4">CGMCC 1.07653</strain>
    </source>
</reference>
<sequence length="193" mass="21327">MANKEKEQQKKPGVIQLAFYIVIIPGMFALMLAAVILYFLDINPLEIAEDVPVVGEWIADDGEEAGDAAGQTEGPSREELLATIESQESEIDSLESEVESQEETIAELNDEVEELTFESEDDAALEEETQEEIARLARVYENMSADDAAAILTEMSTEEILLHMSEMTDDGRADILSEMESDLAAEIMSQFAE</sequence>
<dbReference type="OrthoDB" id="1724615at2"/>
<keyword evidence="3" id="KW-0282">Flagellum</keyword>
<dbReference type="Proteomes" id="UP000242310">
    <property type="component" value="Unassembled WGS sequence"/>
</dbReference>
<feature type="transmembrane region" description="Helical" evidence="2">
    <location>
        <begin position="17"/>
        <end position="40"/>
    </location>
</feature>
<dbReference type="AlphaFoldDB" id="A0A2P8HY76"/>
<comment type="caution">
    <text evidence="3">The sequence shown here is derived from an EMBL/GenBank/DDBJ whole genome shotgun (WGS) entry which is preliminary data.</text>
</comment>
<keyword evidence="3" id="KW-0966">Cell projection</keyword>
<proteinExistence type="predicted"/>
<feature type="coiled-coil region" evidence="1">
    <location>
        <begin position="77"/>
        <end position="146"/>
    </location>
</feature>
<organism evidence="3 4">
    <name type="scientific">Salsuginibacillus halophilus</name>
    <dbReference type="NCBI Taxonomy" id="517424"/>
    <lineage>
        <taxon>Bacteria</taxon>
        <taxon>Bacillati</taxon>
        <taxon>Bacillota</taxon>
        <taxon>Bacilli</taxon>
        <taxon>Bacillales</taxon>
        <taxon>Bacillaceae</taxon>
        <taxon>Salsuginibacillus</taxon>
    </lineage>
</organism>
<evidence type="ECO:0000256" key="1">
    <source>
        <dbReference type="SAM" id="Coils"/>
    </source>
</evidence>
<keyword evidence="1" id="KW-0175">Coiled coil</keyword>
<keyword evidence="3" id="KW-0969">Cilium</keyword>
<evidence type="ECO:0000313" key="3">
    <source>
        <dbReference type="EMBL" id="PSL51192.1"/>
    </source>
</evidence>
<evidence type="ECO:0000313" key="4">
    <source>
        <dbReference type="Proteomes" id="UP000242310"/>
    </source>
</evidence>
<gene>
    <name evidence="3" type="ORF">B0H94_101102</name>
</gene>
<name>A0A2P8HY76_9BACI</name>
<protein>
    <submittedName>
        <fullName evidence="3">Flagellar motility protein MotE (MotC chaperone)</fullName>
    </submittedName>
</protein>
<dbReference type="RefSeq" id="WP_106587275.1">
    <property type="nucleotide sequence ID" value="NZ_PYAV01000001.1"/>
</dbReference>
<evidence type="ECO:0000256" key="2">
    <source>
        <dbReference type="SAM" id="Phobius"/>
    </source>
</evidence>
<keyword evidence="4" id="KW-1185">Reference proteome</keyword>